<dbReference type="GO" id="GO:0008270">
    <property type="term" value="F:zinc ion binding"/>
    <property type="evidence" value="ECO:0007669"/>
    <property type="project" value="UniProtKB-UniRule"/>
</dbReference>
<dbReference type="InterPro" id="IPR018752">
    <property type="entry name" value="DabA"/>
</dbReference>
<evidence type="ECO:0000256" key="4">
    <source>
        <dbReference type="ARBA" id="ARBA00022833"/>
    </source>
</evidence>
<dbReference type="HOGENOM" id="CLU_009885_0_0_5"/>
<name>A0A0A8K3K8_9HYPH</name>
<keyword evidence="1 6" id="KW-0813">Transport</keyword>
<comment type="subcellular location">
    <subcellularLocation>
        <location evidence="6">Cell membrane</location>
        <topology evidence="6">Peripheral membrane protein</topology>
    </subcellularLocation>
</comment>
<keyword evidence="8" id="KW-1185">Reference proteome</keyword>
<comment type="function">
    <text evidence="6">Part of an energy-coupled inorganic carbon pump.</text>
</comment>
<sequence length="851" mass="93872">MSVQTVSETHLDAPIVDDEALDTDGALREKIERACSRIAPLWPLKSFVAVNPFMGFCDEPFALTCARLRRVARTDMLMPRGFYRQALAEGRITDRDLAEALSTAPSAWKVPEGVEALKEIVEKKSDDAAPRAPVATLAEILDELAAGDRQASRTAFMVDEISKWCAAYFDEGQANWQLPSRNGNLYKAWRASVRYDLNPEMMGIRDFRKNIASLPEDPVEAIALVIAELGVPNRAVEDYLFRALFDIRGWAAYARYLAWDKALYGEEDNTLLELLAVRVVWGYAIYLERTDKPFRDAWAMAMAEAAESPRDERLGDDAGLTVDLIMQDAYEIAFQRALRMDFEAKAAAHGSATEAGRKPLQAAFCIDVRSEVYRRALEIAVPGADTIGFAGFFGFPIEYVQIGQSKGAAHCPVLLKPAFVVCEEVSGATEEEETEILGLRLMRRRAAKAWKAFKVSAVSSFTYVETAGLLFAAKIFGDSARLTRPVPHPNLDGLDKAVVERLRPRLEPRVVGGRQTGFDAEQRVDMAEAVLRAMSLTDNFARIVLLAGHGSTTVNNPHATSLDCGACGGHTGEANARVAAAILNDPDVRDALRERGISIPDDTWFIGALHNTTTDDVTLFDDDKAPESHHEGIAVLKTRLAMASSIARRERAAMLGVQDAQNVDAAVLGLSRDWSQVRPEWGLAGNAAFIVAPRGRTHGIDLGGRAFLHSYDWHKDDDFKTLELIMTAPMVVASWINLQYYGSTVNNEAFGSGNKVIHNVVGTLGVLEGNAGDLKTGLPWQSVHDGSRFVHEPRRLNVFIEAPIEAMNAVIAKHDGVRLLTDNRWLHLFALDDKGRVSHRYAGELTWERLE</sequence>
<comment type="similarity">
    <text evidence="6">Belongs to the inorganic carbon transporter (TC 9.A.2) DabA family.</text>
</comment>
<feature type="binding site" evidence="6">
    <location>
        <position position="549"/>
    </location>
    <ligand>
        <name>Zn(2+)</name>
        <dbReference type="ChEBI" id="CHEBI:29105"/>
    </ligand>
</feature>
<proteinExistence type="inferred from homology"/>
<dbReference type="EMBL" id="AP014648">
    <property type="protein sequence ID" value="BAQ17485.1"/>
    <property type="molecule type" value="Genomic_DNA"/>
</dbReference>
<dbReference type="Proteomes" id="UP000031643">
    <property type="component" value="Chromosome"/>
</dbReference>
<reference evidence="7 8" key="1">
    <citation type="submission" date="2014-09" db="EMBL/GenBank/DDBJ databases">
        <title>Genome sequencing of Methyloceanibacter caenitepidi Gela4.</title>
        <authorList>
            <person name="Takeuchi M."/>
            <person name="Susumu S."/>
            <person name="Kamagata Y."/>
            <person name="Oshima K."/>
            <person name="Hattori M."/>
            <person name="Iwasaki W."/>
        </authorList>
    </citation>
    <scope>NUCLEOTIDE SEQUENCE [LARGE SCALE GENOMIC DNA]</scope>
    <source>
        <strain evidence="7 8">Gela4</strain>
    </source>
</reference>
<keyword evidence="7" id="KW-0830">Ubiquinone</keyword>
<dbReference type="KEGG" id="mcg:GL4_2038"/>
<evidence type="ECO:0000256" key="2">
    <source>
        <dbReference type="ARBA" id="ARBA00022475"/>
    </source>
</evidence>
<dbReference type="HAMAP" id="MF_01871">
    <property type="entry name" value="DabA"/>
    <property type="match status" value="1"/>
</dbReference>
<evidence type="ECO:0000256" key="3">
    <source>
        <dbReference type="ARBA" id="ARBA00022723"/>
    </source>
</evidence>
<feature type="binding site" evidence="6">
    <location>
        <position position="365"/>
    </location>
    <ligand>
        <name>Zn(2+)</name>
        <dbReference type="ChEBI" id="CHEBI:29105"/>
    </ligand>
</feature>
<comment type="subunit">
    <text evidence="6">Forms a complex with DabB.</text>
</comment>
<comment type="cofactor">
    <cofactor evidence="6">
        <name>Zn(2+)</name>
        <dbReference type="ChEBI" id="CHEBI:29105"/>
    </cofactor>
</comment>
<keyword evidence="4 6" id="KW-0862">Zinc</keyword>
<organism evidence="7 8">
    <name type="scientific">Methyloceanibacter caenitepidi</name>
    <dbReference type="NCBI Taxonomy" id="1384459"/>
    <lineage>
        <taxon>Bacteria</taxon>
        <taxon>Pseudomonadati</taxon>
        <taxon>Pseudomonadota</taxon>
        <taxon>Alphaproteobacteria</taxon>
        <taxon>Hyphomicrobiales</taxon>
        <taxon>Hyphomicrobiaceae</taxon>
        <taxon>Methyloceanibacter</taxon>
    </lineage>
</organism>
<feature type="binding site" evidence="6">
    <location>
        <position position="367"/>
    </location>
    <ligand>
        <name>Zn(2+)</name>
        <dbReference type="ChEBI" id="CHEBI:29105"/>
    </ligand>
</feature>
<dbReference type="OrthoDB" id="9805101at2"/>
<protein>
    <recommendedName>
        <fullName evidence="6">Probable inorganic carbon transporter subunit DabA</fullName>
    </recommendedName>
</protein>
<evidence type="ECO:0000256" key="1">
    <source>
        <dbReference type="ARBA" id="ARBA00022448"/>
    </source>
</evidence>
<dbReference type="PANTHER" id="PTHR38344:SF1">
    <property type="entry name" value="INORGANIC CARBON TRANSPORTER SUBUNIT DABA-RELATED"/>
    <property type="match status" value="1"/>
</dbReference>
<dbReference type="Pfam" id="PF10070">
    <property type="entry name" value="DabA"/>
    <property type="match status" value="1"/>
</dbReference>
<dbReference type="AlphaFoldDB" id="A0A0A8K3K8"/>
<accession>A0A0A8K3K8</accession>
<dbReference type="STRING" id="1384459.GL4_2038"/>
<dbReference type="PANTHER" id="PTHR38344">
    <property type="entry name" value="UPF0753 PROTEIN AQ_863"/>
    <property type="match status" value="1"/>
</dbReference>
<evidence type="ECO:0000256" key="5">
    <source>
        <dbReference type="ARBA" id="ARBA00023136"/>
    </source>
</evidence>
<keyword evidence="7" id="KW-0812">Transmembrane</keyword>
<dbReference type="RefSeq" id="WP_052464348.1">
    <property type="nucleotide sequence ID" value="NZ_AP014648.1"/>
</dbReference>
<keyword evidence="5 6" id="KW-0472">Membrane</keyword>
<keyword evidence="3 6" id="KW-0479">Metal-binding</keyword>
<dbReference type="GO" id="GO:0005886">
    <property type="term" value="C:plasma membrane"/>
    <property type="evidence" value="ECO:0007669"/>
    <property type="project" value="UniProtKB-SubCell"/>
</dbReference>
<gene>
    <name evidence="6" type="primary">dabA</name>
    <name evidence="7" type="ORF">GL4_2038</name>
</gene>
<evidence type="ECO:0000256" key="6">
    <source>
        <dbReference type="HAMAP-Rule" id="MF_01871"/>
    </source>
</evidence>
<evidence type="ECO:0000313" key="8">
    <source>
        <dbReference type="Proteomes" id="UP000031643"/>
    </source>
</evidence>
<keyword evidence="2 6" id="KW-1003">Cell membrane</keyword>
<feature type="binding site" evidence="6">
    <location>
        <position position="564"/>
    </location>
    <ligand>
        <name>Zn(2+)</name>
        <dbReference type="ChEBI" id="CHEBI:29105"/>
    </ligand>
</feature>
<evidence type="ECO:0000313" key="7">
    <source>
        <dbReference type="EMBL" id="BAQ17485.1"/>
    </source>
</evidence>